<evidence type="ECO:0000313" key="2">
    <source>
        <dbReference type="EMBL" id="RDB20490.1"/>
    </source>
</evidence>
<dbReference type="Proteomes" id="UP000076154">
    <property type="component" value="Unassembled WGS sequence"/>
</dbReference>
<dbReference type="SUPFAM" id="SSF51430">
    <property type="entry name" value="NAD(P)-linked oxidoreductase"/>
    <property type="match status" value="1"/>
</dbReference>
<dbReference type="InterPro" id="IPR023210">
    <property type="entry name" value="NADP_OxRdtase_dom"/>
</dbReference>
<dbReference type="Pfam" id="PF00248">
    <property type="entry name" value="Aldo_ket_red"/>
    <property type="match status" value="1"/>
</dbReference>
<dbReference type="GO" id="GO:0045290">
    <property type="term" value="F:D-arabinose 1-dehydrogenase [NAD(P)+] activity"/>
    <property type="evidence" value="ECO:0007669"/>
    <property type="project" value="TreeGrafter"/>
</dbReference>
<organism evidence="2 3">
    <name type="scientific">Hypsizygus marmoreus</name>
    <name type="common">White beech mushroom</name>
    <name type="synonym">Agaricus marmoreus</name>
    <dbReference type="NCBI Taxonomy" id="39966"/>
    <lineage>
        <taxon>Eukaryota</taxon>
        <taxon>Fungi</taxon>
        <taxon>Dikarya</taxon>
        <taxon>Basidiomycota</taxon>
        <taxon>Agaricomycotina</taxon>
        <taxon>Agaricomycetes</taxon>
        <taxon>Agaricomycetidae</taxon>
        <taxon>Agaricales</taxon>
        <taxon>Tricholomatineae</taxon>
        <taxon>Lyophyllaceae</taxon>
        <taxon>Hypsizygus</taxon>
    </lineage>
</organism>
<dbReference type="OrthoDB" id="5286008at2759"/>
<protein>
    <submittedName>
        <fullName evidence="2">L-galactose dehydrogenase</fullName>
    </submittedName>
</protein>
<reference evidence="2" key="1">
    <citation type="submission" date="2018-04" db="EMBL/GenBank/DDBJ databases">
        <title>Whole genome sequencing of Hypsizygus marmoreus.</title>
        <authorList>
            <person name="Choi I.-G."/>
            <person name="Min B."/>
            <person name="Kim J.-G."/>
            <person name="Kim S."/>
            <person name="Oh Y.-L."/>
            <person name="Kong W.-S."/>
            <person name="Park H."/>
            <person name="Jeong J."/>
            <person name="Song E.-S."/>
        </authorList>
    </citation>
    <scope>NUCLEOTIDE SEQUENCE [LARGE SCALE GENOMIC DNA]</scope>
    <source>
        <strain evidence="2">51987-8</strain>
    </source>
</reference>
<comment type="caution">
    <text evidence="2">The sequence shown here is derived from an EMBL/GenBank/DDBJ whole genome shotgun (WGS) entry which is preliminary data.</text>
</comment>
<dbReference type="InterPro" id="IPR036812">
    <property type="entry name" value="NAD(P)_OxRdtase_dom_sf"/>
</dbReference>
<dbReference type="PANTHER" id="PTHR42686:SF1">
    <property type="entry name" value="GH17980P-RELATED"/>
    <property type="match status" value="1"/>
</dbReference>
<dbReference type="EMBL" id="LUEZ02000062">
    <property type="protein sequence ID" value="RDB20490.1"/>
    <property type="molecule type" value="Genomic_DNA"/>
</dbReference>
<dbReference type="InterPro" id="IPR020471">
    <property type="entry name" value="AKR"/>
</dbReference>
<dbReference type="STRING" id="39966.A0A369JH11"/>
<sequence>MSVEADDIPVQGIPITTLNGSLRLPAIVFGAGTFSNQYNPDNHLQSTAPVRTVGLALRYGINAFDTSVYYGPSEVVLGNALQALKDEFPRSSYQLMTKCGRYGLSNFDYSPSTIRDSVKRSLARLQTEYLDAVYLHDVEFVCTPVAQRSAGNHLIALTDEKAEYGLAVGEEGKIHGEGDQKILDAFAELRKLQEEGLVKHIGITGYPLPTLLRLALLILHNPPYKPVDVILSYSHLSLQNGTFAQYAPQLRERARVGQLLAASPFSMGLLTPSPPAWHPAPAEVHEAARRASSVWPAGLPNLALGYSIRNTGAAHGDIPLVAGFSSPQEVHECVKVWRELQEGIGSDERKQAEQSAREIFKESGYLDWSWASP</sequence>
<gene>
    <name evidence="2" type="primary">LGALDH</name>
    <name evidence="2" type="ORF">Hypma_012448</name>
</gene>
<dbReference type="AlphaFoldDB" id="A0A369JH11"/>
<keyword evidence="3" id="KW-1185">Reference proteome</keyword>
<accession>A0A369JH11</accession>
<evidence type="ECO:0000313" key="3">
    <source>
        <dbReference type="Proteomes" id="UP000076154"/>
    </source>
</evidence>
<dbReference type="GO" id="GO:0070485">
    <property type="term" value="P:dehydro-D-arabinono-1,4-lactone biosynthetic process"/>
    <property type="evidence" value="ECO:0007669"/>
    <property type="project" value="TreeGrafter"/>
</dbReference>
<dbReference type="PANTHER" id="PTHR42686">
    <property type="entry name" value="GH17980P-RELATED"/>
    <property type="match status" value="1"/>
</dbReference>
<dbReference type="GO" id="GO:0005829">
    <property type="term" value="C:cytosol"/>
    <property type="evidence" value="ECO:0007669"/>
    <property type="project" value="TreeGrafter"/>
</dbReference>
<dbReference type="Gene3D" id="3.20.20.100">
    <property type="entry name" value="NADP-dependent oxidoreductase domain"/>
    <property type="match status" value="1"/>
</dbReference>
<feature type="domain" description="NADP-dependent oxidoreductase" evidence="1">
    <location>
        <begin position="27"/>
        <end position="337"/>
    </location>
</feature>
<proteinExistence type="predicted"/>
<name>A0A369JH11_HYPMA</name>
<evidence type="ECO:0000259" key="1">
    <source>
        <dbReference type="Pfam" id="PF00248"/>
    </source>
</evidence>
<dbReference type="InParanoid" id="A0A369JH11"/>